<dbReference type="InterPro" id="IPR036709">
    <property type="entry name" value="Autotransporte_beta_dom_sf"/>
</dbReference>
<dbReference type="InterPro" id="IPR024973">
    <property type="entry name" value="ESPR"/>
</dbReference>
<dbReference type="Pfam" id="PF12951">
    <property type="entry name" value="PATR"/>
    <property type="match status" value="8"/>
</dbReference>
<evidence type="ECO:0000313" key="5">
    <source>
        <dbReference type="Proteomes" id="UP000060602"/>
    </source>
</evidence>
<dbReference type="PANTHER" id="PTHR35037:SF3">
    <property type="entry name" value="C-TERMINAL REGION OF AIDA-LIKE PROTEIN"/>
    <property type="match status" value="1"/>
</dbReference>
<feature type="domain" description="Autotransporter" evidence="3">
    <location>
        <begin position="1534"/>
        <end position="1816"/>
    </location>
</feature>
<dbReference type="InterPro" id="IPR051551">
    <property type="entry name" value="Autotransporter_adhesion"/>
</dbReference>
<dbReference type="InterPro" id="IPR006315">
    <property type="entry name" value="OM_autotransptr_brl_dom"/>
</dbReference>
<dbReference type="Gene3D" id="2.40.128.130">
    <property type="entry name" value="Autotransporter beta-domain"/>
    <property type="match status" value="1"/>
</dbReference>
<evidence type="ECO:0000256" key="1">
    <source>
        <dbReference type="ARBA" id="ARBA00022729"/>
    </source>
</evidence>
<keyword evidence="2" id="KW-0843">Virulence</keyword>
<dbReference type="InterPro" id="IPR012332">
    <property type="entry name" value="Autotransporter_pectin_lyase_C"/>
</dbReference>
<dbReference type="NCBIfam" id="TIGR02601">
    <property type="entry name" value="autotrns_rpt"/>
    <property type="match status" value="6"/>
</dbReference>
<dbReference type="SUPFAM" id="SSF103515">
    <property type="entry name" value="Autotransporter"/>
    <property type="match status" value="1"/>
</dbReference>
<dbReference type="InterPro" id="IPR005546">
    <property type="entry name" value="Autotransporte_beta"/>
</dbReference>
<dbReference type="PANTHER" id="PTHR35037">
    <property type="entry name" value="C-TERMINAL REGION OF AIDA-LIKE PROTEIN"/>
    <property type="match status" value="1"/>
</dbReference>
<dbReference type="InterPro" id="IPR013425">
    <property type="entry name" value="Autotrns_rpt"/>
</dbReference>
<gene>
    <name evidence="4" type="ORF">AL504_31760</name>
</gene>
<dbReference type="SMART" id="SM00869">
    <property type="entry name" value="Autotransporter"/>
    <property type="match status" value="1"/>
</dbReference>
<dbReference type="Pfam" id="PF03797">
    <property type="entry name" value="Autotransporter"/>
    <property type="match status" value="1"/>
</dbReference>
<dbReference type="Proteomes" id="UP000060602">
    <property type="component" value="Chromosome"/>
</dbReference>
<dbReference type="Pfam" id="PF13018">
    <property type="entry name" value="ESPR"/>
    <property type="match status" value="1"/>
</dbReference>
<dbReference type="PROSITE" id="PS51208">
    <property type="entry name" value="AUTOTRANSPORTER"/>
    <property type="match status" value="1"/>
</dbReference>
<dbReference type="NCBIfam" id="TIGR01414">
    <property type="entry name" value="autotrans_barl"/>
    <property type="match status" value="1"/>
</dbReference>
<name>A0A2L0PU85_ALCXX</name>
<evidence type="ECO:0000313" key="4">
    <source>
        <dbReference type="EMBL" id="AUZ18179.1"/>
    </source>
</evidence>
<evidence type="ECO:0000259" key="3">
    <source>
        <dbReference type="PROSITE" id="PS51208"/>
    </source>
</evidence>
<sequence length="1816" mass="177864">MSAPGCRRPWLLRIADATQRSPLILEERALNHVYRLVWNRAMRMWQPVSELAAQPRGGAAPTAVYAPVRWHLHAMAAALGLGLAAWGPAAMAECAVSGMTVTCGTPANQLLPNYADASDGLSVTVGPNGTVGVLLGTGGTAMLLQGNNGSVINNGVVDAFALGSGLGVVSSGLVLGKPEGSTPTVGTYSVQNGAPGLIGGSGRDTYEAQLADLTGMALSIHNGTGGVTNVTNNGIIRAAPVANGSRSGADIATVAIYGGGLTNFTNSSTGTIVGRVAFESAGSLLGNYFRNGGVINGSVSLGAGSKNTFIAESGSSVSAAGLTTGTIGVTSVAGLLFAKPGTVDGGAGGTNSLVFADTFSRGLTTGVAAGTYLNFNSLTVTGGTWTLSGGPLLPTGSSITLNGGTVRVDGSGALGTGAIDAAGGAVGASAAGVSVGNTFRLGSGGLTLDGTQAFTVSGLLTGTGGLRVSGTQAVTLTGANDYTGSTIVNVGASLKGNTTSLQRNIVNNGTVTFSDAANGSYGGAISGSGNLVKEGSGTLTVNGLLSHGGNTAIQAGVLRLGAGASLGPATTVSLSAGAALDLSGAANQYINGLAGLGGTVVLGGNTLSLFNINATTFSGVIEGSGGLVKGGLQTQTLTGANTFTGGVNITGGKLALGSGGSLATGSVVTVGAQGAFDIAAASDTTLAALNGSGGEVTLGSRTLTLGAGTYAGVIAGTGGVTKNTAGSLTLNGLNTYTGATQVSAGALLVGGAAANAGARLNGAVTVANGASIGGFGQVNGNVAVQSGGRLAPGAPGGVFTVNGNLTLAQGSQMDFFFGAPGSSGAAGAGHSVQVNGDLTLNGAQFNVNDGGGFGIGLYRLFDYTGLLTTNNGGITGLTTGQTLQTLSGSKQINLINAAGLTLNLWNADRTAAPNQLGGGSGVWSRTSANWTDASASVTSAFSPVNAFAIFGGTAGTVTVDGGAGNISASGVQFASDGYRLNGDALNLVAPSAGALSELRVGDGSPASASWTATLDNVVAGNGINKTGLGTLVLSGANTYDQTRLSAGTLSVSSDANLGAASGGLDFQGGTLRVTGTAFQNTARTITLGAAGGGLDIADAGNTFTVAQSLSGNGGLAKLGAGTLVLTGANTYLGTTTVAGGKLQVGDGATAGSIAGDADIQAGGTLAFKRSDRVVYGGAISGSGNLRQEGSGTLVLTGDSTFTGTTTIASGSLQVGDGGASGTLGGTININSGSLIFNRATDSVFAGALAGNGSVLKVGAGALALTGDSSGYTGTTAVSLGDLQVDGKLGGTVLAMAGTTVSGVGTLNQLNVGSGATLSPGNTATPFGRLNVLGNLNLLQGASYRVAAAADGQHSSVNVSGVANLAGSVLHMGQNGTYAPSTTYTILTAGGGVQGRFDQVSSNLAFLTPSLAYGSNQVDLTVQLKQVPGDGGTRPIEFADAAFTGNQRSVARALQSLPADSALFRRVLNLPNGAPANVFNGLSGETHATTVSVLQGVANSFVQVPMNRLRANLAAGMLPGVPTAQLGLGNAAALPQSAAQPLWAQVFGNWSSLGGNGNAARTTQSDSGVSAGGDVAVGGGWRLGGAVGYSNSRSRTGDRASSSEADSYSLTVYGGKAFDAGSAKLNLSLGASYTWHDIKTQRYADAAGLPQTLKADYDGNTTQVFGELGYAMPLTDRLTLEPFVGAGFSSLRTRAFTESGGDAALRGDAGRNNVTTTTLGLHARSAFESAGAQGQLFGTLGWRHAFGDVDPASTLSFVQGGESFTTNGVPIARDAALVELGVNMAVSKRTTVGVIYGGQFGEGNQQHSGTLDVRYRF</sequence>
<organism evidence="4 5">
    <name type="scientific">Alcaligenes xylosoxydans xylosoxydans</name>
    <name type="common">Achromobacter xylosoxidans</name>
    <dbReference type="NCBI Taxonomy" id="85698"/>
    <lineage>
        <taxon>Bacteria</taxon>
        <taxon>Pseudomonadati</taxon>
        <taxon>Pseudomonadota</taxon>
        <taxon>Betaproteobacteria</taxon>
        <taxon>Burkholderiales</taxon>
        <taxon>Alcaligenaceae</taxon>
        <taxon>Achromobacter</taxon>
    </lineage>
</organism>
<dbReference type="SUPFAM" id="SSF51126">
    <property type="entry name" value="Pectin lyase-like"/>
    <property type="match status" value="3"/>
</dbReference>
<dbReference type="Gene3D" id="2.160.20.20">
    <property type="match status" value="1"/>
</dbReference>
<keyword evidence="1" id="KW-0732">Signal</keyword>
<accession>A0A2L0PU85</accession>
<dbReference type="InterPro" id="IPR011050">
    <property type="entry name" value="Pectin_lyase_fold/virulence"/>
</dbReference>
<reference evidence="5" key="1">
    <citation type="submission" date="2015-12" db="EMBL/GenBank/DDBJ databases">
        <title>FDA dAtabase for Regulatory Grade micrObial Sequences (FDA-ARGOS): Supporting development and validation of Infectious Disease Dx tests.</title>
        <authorList>
            <person name="Case J."/>
            <person name="Tallon L."/>
            <person name="Sadzewicz L."/>
            <person name="Sengamalay N."/>
            <person name="Ott S."/>
            <person name="Godinez A."/>
            <person name="Nagaraj S."/>
            <person name="Nadendla S."/>
            <person name="Sichtig H."/>
        </authorList>
    </citation>
    <scope>NUCLEOTIDE SEQUENCE [LARGE SCALE GENOMIC DNA]</scope>
    <source>
        <strain evidence="5">FDAARGOS_147</strain>
    </source>
</reference>
<dbReference type="GO" id="GO:0019867">
    <property type="term" value="C:outer membrane"/>
    <property type="evidence" value="ECO:0007669"/>
    <property type="project" value="InterPro"/>
</dbReference>
<evidence type="ECO:0000256" key="2">
    <source>
        <dbReference type="ARBA" id="ARBA00023026"/>
    </source>
</evidence>
<protein>
    <recommendedName>
        <fullName evidence="3">Autotransporter domain-containing protein</fullName>
    </recommendedName>
</protein>
<proteinExistence type="predicted"/>
<dbReference type="EMBL" id="CP014060">
    <property type="protein sequence ID" value="AUZ18179.1"/>
    <property type="molecule type" value="Genomic_DNA"/>
</dbReference>